<evidence type="ECO:0000313" key="1">
    <source>
        <dbReference type="EMBL" id="EFA45381.1"/>
    </source>
</evidence>
<keyword evidence="2" id="KW-1185">Reference proteome</keyword>
<dbReference type="HOGENOM" id="CLU_1249696_0_0_10"/>
<reference evidence="1 2" key="1">
    <citation type="submission" date="2009-10" db="EMBL/GenBank/DDBJ databases">
        <authorList>
            <person name="Qin X."/>
            <person name="Bachman B."/>
            <person name="Battles P."/>
            <person name="Bell A."/>
            <person name="Bess C."/>
            <person name="Bickham C."/>
            <person name="Chaboub L."/>
            <person name="Chen D."/>
            <person name="Coyle M."/>
            <person name="Deiros D.R."/>
            <person name="Dinh H."/>
            <person name="Forbes L."/>
            <person name="Fowler G."/>
            <person name="Francisco L."/>
            <person name="Fu Q."/>
            <person name="Gubbala S."/>
            <person name="Hale W."/>
            <person name="Han Y."/>
            <person name="Hemphill L."/>
            <person name="Highlander S.K."/>
            <person name="Hirani K."/>
            <person name="Hogues M."/>
            <person name="Jackson L."/>
            <person name="Jakkamsetti A."/>
            <person name="Javaid M."/>
            <person name="Jiang H."/>
            <person name="Korchina V."/>
            <person name="Kovar C."/>
            <person name="Lara F."/>
            <person name="Lee S."/>
            <person name="Mata R."/>
            <person name="Mathew T."/>
            <person name="Moen C."/>
            <person name="Morales K."/>
            <person name="Munidasa M."/>
            <person name="Nazareth L."/>
            <person name="Ngo R."/>
            <person name="Nguyen L."/>
            <person name="Okwuonu G."/>
            <person name="Ongeri F."/>
            <person name="Patil S."/>
            <person name="Petrosino J."/>
            <person name="Pham C."/>
            <person name="Pham P."/>
            <person name="Pu L.-L."/>
            <person name="Puazo M."/>
            <person name="Raj R."/>
            <person name="Reid J."/>
            <person name="Rouhana J."/>
            <person name="Saada N."/>
            <person name="Shang Y."/>
            <person name="Simmons D."/>
            <person name="Thornton R."/>
            <person name="Warren J."/>
            <person name="Weissenberger G."/>
            <person name="Zhang J."/>
            <person name="Zhang L."/>
            <person name="Zhou C."/>
            <person name="Zhu D."/>
            <person name="Muzny D."/>
            <person name="Worley K."/>
            <person name="Gibbs R."/>
        </authorList>
    </citation>
    <scope>NUCLEOTIDE SEQUENCE [LARGE SCALE GENOMIC DNA]</scope>
    <source>
        <strain evidence="1 2">DSM 17361</strain>
    </source>
</reference>
<proteinExistence type="predicted"/>
<accession>D1PTB0</accession>
<dbReference type="EMBL" id="ACKS01000012">
    <property type="protein sequence ID" value="EFA45381.1"/>
    <property type="molecule type" value="Genomic_DNA"/>
</dbReference>
<name>D1PTB0_9BACT</name>
<gene>
    <name evidence="1" type="ORF">HMPREF0645_0195</name>
</gene>
<dbReference type="AlphaFoldDB" id="D1PTB0"/>
<dbReference type="Proteomes" id="UP000003160">
    <property type="component" value="Unassembled WGS sequence"/>
</dbReference>
<comment type="caution">
    <text evidence="1">The sequence shown here is derived from an EMBL/GenBank/DDBJ whole genome shotgun (WGS) entry which is preliminary data.</text>
</comment>
<sequence length="221" mass="25686">MVIVALILITVMDKYFFALIFFANYQFYAYSQEEMVKIEGFLIERYSKKEIFRKDTLSIDHSMDTFYFTTQIDSIRIMSPKEIYSALVSPCYKNVEIYKFSPFDREYGNYIAPNICPVPLKKQNLFYTLCSDSVFVYKVYSVKGQAIRLCIANDYLNSKKNIELAVKWNISPTSIDKRIPFFYIYVFFDVINNSINTGIPVFFKPIVCCGLGIQGNPKGNP</sequence>
<evidence type="ECO:0000313" key="2">
    <source>
        <dbReference type="Proteomes" id="UP000003160"/>
    </source>
</evidence>
<organism evidence="1 2">
    <name type="scientific">Hallella bergensis DSM 17361</name>
    <dbReference type="NCBI Taxonomy" id="585502"/>
    <lineage>
        <taxon>Bacteria</taxon>
        <taxon>Pseudomonadati</taxon>
        <taxon>Bacteroidota</taxon>
        <taxon>Bacteroidia</taxon>
        <taxon>Bacteroidales</taxon>
        <taxon>Prevotellaceae</taxon>
        <taxon>Hallella</taxon>
    </lineage>
</organism>
<protein>
    <submittedName>
        <fullName evidence="1">Uncharacterized protein</fullName>
    </submittedName>
</protein>